<sequence length="201" mass="23269">MKQILIINRMNTDNFGDRIITKSMTNLFNDKNIRVKHADYIFSPEIPFEKYSWTKRATRYLKKIVYKLFCIKEVSKSDAVIFGGGELIASNGIFFSSFIQWNKIIKAVNKNCKCFLFSVGVTGDFSENKKGKLNQYLMDYKGIYVRDFGSQKKLSDLTNENPTKVDFTPDCVFSLCCEQTKSEDKLLLGITSLFRHNKQKK</sequence>
<evidence type="ECO:0000313" key="2">
    <source>
        <dbReference type="EMBL" id="KFN93543.1"/>
    </source>
</evidence>
<dbReference type="Proteomes" id="UP000029380">
    <property type="component" value="Unassembled WGS sequence"/>
</dbReference>
<dbReference type="EMBL" id="JPVU01000025">
    <property type="protein sequence ID" value="KFN93543.1"/>
    <property type="molecule type" value="Genomic_DNA"/>
</dbReference>
<feature type="domain" description="Polysaccharide pyruvyl transferase" evidence="1">
    <location>
        <begin position="14"/>
        <end position="186"/>
    </location>
</feature>
<protein>
    <recommendedName>
        <fullName evidence="1">Polysaccharide pyruvyl transferase domain-containing protein</fullName>
    </recommendedName>
</protein>
<evidence type="ECO:0000313" key="3">
    <source>
        <dbReference type="Proteomes" id="UP000029380"/>
    </source>
</evidence>
<evidence type="ECO:0000259" key="1">
    <source>
        <dbReference type="Pfam" id="PF04230"/>
    </source>
</evidence>
<reference evidence="2 3" key="1">
    <citation type="submission" date="2014-08" db="EMBL/GenBank/DDBJ databases">
        <title>Genome sequence of Tetragenococcus muriaticus.</title>
        <authorList>
            <person name="Chuea-nongthon C."/>
            <person name="Rodtong S."/>
            <person name="Yongsawatdigul J."/>
            <person name="Steele J.L."/>
            <person name="Liu X.-y."/>
            <person name="Speers J."/>
            <person name="Glasner J.D."/>
            <person name="Neeno-Eckwall E.C."/>
        </authorList>
    </citation>
    <scope>NUCLEOTIDE SEQUENCE [LARGE SCALE GENOMIC DNA]</scope>
    <source>
        <strain evidence="2 3">PMC-11-5</strain>
    </source>
</reference>
<dbReference type="InterPro" id="IPR007345">
    <property type="entry name" value="Polysacch_pyruvyl_Trfase"/>
</dbReference>
<dbReference type="PATRIC" id="fig|1302649.3.peg.271"/>
<name>A0A091CFK4_9ENTE</name>
<accession>A0A091CFK4</accession>
<gene>
    <name evidence="2" type="ORF">TMUPMC115_0271</name>
</gene>
<dbReference type="OrthoDB" id="3199616at2"/>
<comment type="caution">
    <text evidence="2">The sequence shown here is derived from an EMBL/GenBank/DDBJ whole genome shotgun (WGS) entry which is preliminary data.</text>
</comment>
<proteinExistence type="predicted"/>
<organism evidence="2 3">
    <name type="scientific">Tetragenococcus muriaticus PMC-11-5</name>
    <dbReference type="NCBI Taxonomy" id="1302649"/>
    <lineage>
        <taxon>Bacteria</taxon>
        <taxon>Bacillati</taxon>
        <taxon>Bacillota</taxon>
        <taxon>Bacilli</taxon>
        <taxon>Lactobacillales</taxon>
        <taxon>Enterococcaceae</taxon>
        <taxon>Tetragenococcus</taxon>
    </lineage>
</organism>
<dbReference type="Pfam" id="PF04230">
    <property type="entry name" value="PS_pyruv_trans"/>
    <property type="match status" value="1"/>
</dbReference>
<dbReference type="AlphaFoldDB" id="A0A091CFK4"/>